<feature type="transmembrane region" description="Helical" evidence="9">
    <location>
        <begin position="245"/>
        <end position="265"/>
    </location>
</feature>
<keyword evidence="2" id="KW-1003">Cell membrane</keyword>
<evidence type="ECO:0000256" key="2">
    <source>
        <dbReference type="ARBA" id="ARBA00022475"/>
    </source>
</evidence>
<dbReference type="OrthoDB" id="3404679at2"/>
<dbReference type="PANTHER" id="PTHR23028:SF53">
    <property type="entry name" value="ACYL_TRANSF_3 DOMAIN-CONTAINING PROTEIN"/>
    <property type="match status" value="1"/>
</dbReference>
<evidence type="ECO:0000313" key="13">
    <source>
        <dbReference type="Proteomes" id="UP000247832"/>
    </source>
</evidence>
<feature type="transmembrane region" description="Helical" evidence="9">
    <location>
        <begin position="338"/>
        <end position="354"/>
    </location>
</feature>
<keyword evidence="6 9" id="KW-0472">Membrane</keyword>
<comment type="caution">
    <text evidence="12">The sequence shown here is derived from an EMBL/GenBank/DDBJ whole genome shotgun (WGS) entry which is preliminary data.</text>
</comment>
<dbReference type="Pfam" id="PF19040">
    <property type="entry name" value="SGNH"/>
    <property type="match status" value="1"/>
</dbReference>
<sequence length="699" mass="75530">MSITAGTATSGTQSRATARPTGFRPDIQALRALAVSLVVLTHLWPNRLTGGYVGVDVFFVISGFLITSHLAKEIFGTSTLSFARFYARRIKRLLPAAFTVLAAGALAVVIWVPYSEWQPTAREVMASAFYVENWSLAGQSIDYSAINNQATIAQHYWSLSVEEQFYFLWPLALFGLYRLGTRLGARRMTFLAGISVLGVASLVYSIIFTAANPNPAYFVTPVRVWEFATGGILAIAAAKVSLPRMLADVLAVLGWLGIAASAMYFSSQTEFPGWTALLPVLGAAAVIASGTGRTRVPFHPIVAWKPVQLVGDVSYSIYLWHWPMIVVTPYILLAPLNSWAKIGIIALCIPLAWLTKVLVEDRGKSWKILGVRPHATFLSMGAGLAILAMLAGGITWGGSLQENRAEAVQAQQMGRPCLGPAALPAQKDCTNALGPAAVTVMGPGNRYYTSPPECATDPNRKGPGVKAVAVCDYSGGKKDATTVWLTGDSHAEQWKPALLLLAKKNHWKLTYSLLGGCPVADVSFAGYRGKGDPAGNAACINGSRSIANMIAADKPDKIFYSIFSRKETVDDGSGRSQKAQYDAGLPKFWGRWADAGSTVYVMADPPLNGFVRDPQCVVLNPAQPLNCTVPRATAQPSDPLVSAVRHMKSPRVQLIDMTDHFCDASRCYAVIGNIAVYYDEDHLNAEFSKLMAPFIERKL</sequence>
<evidence type="ECO:0000256" key="6">
    <source>
        <dbReference type="ARBA" id="ARBA00023136"/>
    </source>
</evidence>
<feature type="region of interest" description="Disordered" evidence="8">
    <location>
        <begin position="1"/>
        <end position="20"/>
    </location>
</feature>
<feature type="transmembrane region" description="Helical" evidence="9">
    <location>
        <begin position="51"/>
        <end position="71"/>
    </location>
</feature>
<gene>
    <name evidence="12" type="ORF">CVV68_02245</name>
</gene>
<name>A0A2V5LC81_9MICC</name>
<dbReference type="AlphaFoldDB" id="A0A2V5LC81"/>
<feature type="transmembrane region" description="Helical" evidence="9">
    <location>
        <begin position="271"/>
        <end position="292"/>
    </location>
</feature>
<evidence type="ECO:0000256" key="1">
    <source>
        <dbReference type="ARBA" id="ARBA00004651"/>
    </source>
</evidence>
<comment type="subcellular location">
    <subcellularLocation>
        <location evidence="1">Cell membrane</location>
        <topology evidence="1">Multi-pass membrane protein</topology>
    </subcellularLocation>
</comment>
<protein>
    <submittedName>
        <fullName evidence="12">Acyltransferase</fullName>
    </submittedName>
</protein>
<feature type="domain" description="SGNH" evidence="11">
    <location>
        <begin position="465"/>
        <end position="696"/>
    </location>
</feature>
<dbReference type="RefSeq" id="WP_110499393.1">
    <property type="nucleotide sequence ID" value="NZ_QJVD01000002.1"/>
</dbReference>
<accession>A0A2V5LC81</accession>
<feature type="domain" description="Acyltransferase 3" evidence="10">
    <location>
        <begin position="26"/>
        <end position="355"/>
    </location>
</feature>
<dbReference type="InterPro" id="IPR036514">
    <property type="entry name" value="SGNH_hydro_sf"/>
</dbReference>
<proteinExistence type="predicted"/>
<dbReference type="Pfam" id="PF01757">
    <property type="entry name" value="Acyl_transf_3"/>
    <property type="match status" value="1"/>
</dbReference>
<dbReference type="GO" id="GO:0016747">
    <property type="term" value="F:acyltransferase activity, transferring groups other than amino-acyl groups"/>
    <property type="evidence" value="ECO:0007669"/>
    <property type="project" value="InterPro"/>
</dbReference>
<feature type="compositionally biased region" description="Polar residues" evidence="8">
    <location>
        <begin position="1"/>
        <end position="16"/>
    </location>
</feature>
<keyword evidence="7 12" id="KW-0012">Acyltransferase</keyword>
<feature type="transmembrane region" description="Helical" evidence="9">
    <location>
        <begin position="92"/>
        <end position="114"/>
    </location>
</feature>
<evidence type="ECO:0000256" key="5">
    <source>
        <dbReference type="ARBA" id="ARBA00022989"/>
    </source>
</evidence>
<dbReference type="Gene3D" id="3.40.50.1110">
    <property type="entry name" value="SGNH hydrolase"/>
    <property type="match status" value="1"/>
</dbReference>
<feature type="transmembrane region" description="Helical" evidence="9">
    <location>
        <begin position="164"/>
        <end position="181"/>
    </location>
</feature>
<feature type="transmembrane region" description="Helical" evidence="9">
    <location>
        <begin position="188"/>
        <end position="210"/>
    </location>
</feature>
<evidence type="ECO:0000256" key="4">
    <source>
        <dbReference type="ARBA" id="ARBA00022692"/>
    </source>
</evidence>
<feature type="transmembrane region" description="Helical" evidence="9">
    <location>
        <begin position="375"/>
        <end position="396"/>
    </location>
</feature>
<dbReference type="EMBL" id="QJVD01000002">
    <property type="protein sequence ID" value="PYI69251.1"/>
    <property type="molecule type" value="Genomic_DNA"/>
</dbReference>
<dbReference type="GO" id="GO:0005886">
    <property type="term" value="C:plasma membrane"/>
    <property type="evidence" value="ECO:0007669"/>
    <property type="project" value="UniProtKB-SubCell"/>
</dbReference>
<organism evidence="12 13">
    <name type="scientific">Arthrobacter livingstonensis</name>
    <dbReference type="NCBI Taxonomy" id="670078"/>
    <lineage>
        <taxon>Bacteria</taxon>
        <taxon>Bacillati</taxon>
        <taxon>Actinomycetota</taxon>
        <taxon>Actinomycetes</taxon>
        <taxon>Micrococcales</taxon>
        <taxon>Micrococcaceae</taxon>
        <taxon>Arthrobacter</taxon>
    </lineage>
</organism>
<keyword evidence="13" id="KW-1185">Reference proteome</keyword>
<evidence type="ECO:0000313" key="12">
    <source>
        <dbReference type="EMBL" id="PYI69251.1"/>
    </source>
</evidence>
<dbReference type="InterPro" id="IPR002656">
    <property type="entry name" value="Acyl_transf_3_dom"/>
</dbReference>
<dbReference type="PANTHER" id="PTHR23028">
    <property type="entry name" value="ACETYLTRANSFERASE"/>
    <property type="match status" value="1"/>
</dbReference>
<dbReference type="InterPro" id="IPR050879">
    <property type="entry name" value="Acyltransferase_3"/>
</dbReference>
<reference evidence="12 13" key="1">
    <citation type="submission" date="2018-05" db="EMBL/GenBank/DDBJ databases">
        <title>Genetic diversity of glacier-inhabiting Cryobacterium bacteria in China and description of Cryobacterium mengkeensis sp. nov. and Arthrobacter glacialis sp. nov.</title>
        <authorList>
            <person name="Liu Q."/>
            <person name="Xin Y.-H."/>
        </authorList>
    </citation>
    <scope>NUCLEOTIDE SEQUENCE [LARGE SCALE GENOMIC DNA]</scope>
    <source>
        <strain evidence="12 13">LI2</strain>
    </source>
</reference>
<evidence type="ECO:0000256" key="7">
    <source>
        <dbReference type="ARBA" id="ARBA00023315"/>
    </source>
</evidence>
<evidence type="ECO:0000256" key="3">
    <source>
        <dbReference type="ARBA" id="ARBA00022679"/>
    </source>
</evidence>
<evidence type="ECO:0000256" key="8">
    <source>
        <dbReference type="SAM" id="MobiDB-lite"/>
    </source>
</evidence>
<evidence type="ECO:0000256" key="9">
    <source>
        <dbReference type="SAM" id="Phobius"/>
    </source>
</evidence>
<keyword evidence="5 9" id="KW-1133">Transmembrane helix</keyword>
<feature type="transmembrane region" description="Helical" evidence="9">
    <location>
        <begin position="216"/>
        <end position="238"/>
    </location>
</feature>
<dbReference type="Proteomes" id="UP000247832">
    <property type="component" value="Unassembled WGS sequence"/>
</dbReference>
<keyword evidence="4 9" id="KW-0812">Transmembrane</keyword>
<keyword evidence="3 12" id="KW-0808">Transferase</keyword>
<dbReference type="InterPro" id="IPR043968">
    <property type="entry name" value="SGNH"/>
</dbReference>
<dbReference type="GO" id="GO:0009103">
    <property type="term" value="P:lipopolysaccharide biosynthetic process"/>
    <property type="evidence" value="ECO:0007669"/>
    <property type="project" value="TreeGrafter"/>
</dbReference>
<evidence type="ECO:0000259" key="10">
    <source>
        <dbReference type="Pfam" id="PF01757"/>
    </source>
</evidence>
<evidence type="ECO:0000259" key="11">
    <source>
        <dbReference type="Pfam" id="PF19040"/>
    </source>
</evidence>